<dbReference type="AlphaFoldDB" id="A0A1A7BLJ1"/>
<dbReference type="STRING" id="1300349.I603_0166"/>
<accession>A0A1A7BLJ1</accession>
<dbReference type="RefSeq" id="WP_068861928.1">
    <property type="nucleotide sequence ID" value="NZ_LZYB01000001.1"/>
</dbReference>
<dbReference type="EMBL" id="LZYB01000001">
    <property type="protein sequence ID" value="OBV12035.1"/>
    <property type="molecule type" value="Genomic_DNA"/>
</dbReference>
<keyword evidence="1" id="KW-0812">Transmembrane</keyword>
<name>A0A1A7BLJ1_9SPHN</name>
<proteinExistence type="predicted"/>
<feature type="transmembrane region" description="Helical" evidence="1">
    <location>
        <begin position="58"/>
        <end position="79"/>
    </location>
</feature>
<keyword evidence="1" id="KW-0472">Membrane</keyword>
<evidence type="ECO:0000313" key="2">
    <source>
        <dbReference type="EMBL" id="OBV12035.1"/>
    </source>
</evidence>
<feature type="transmembrane region" description="Helical" evidence="1">
    <location>
        <begin position="99"/>
        <end position="118"/>
    </location>
</feature>
<evidence type="ECO:0000313" key="3">
    <source>
        <dbReference type="Proteomes" id="UP000092484"/>
    </source>
</evidence>
<sequence length="120" mass="12517">MTRASFRAYLAVLAGFILFSLSPLAALGGLVVAVAIIAPLGIGLGSLGLLEKGSGFDAQLAVLFWAFSGCMALTALWFAWRAAGHHEREEPDRARRASALAATAVAAPVVIYFCYGALGF</sequence>
<protein>
    <submittedName>
        <fullName evidence="2">Uncharacterized protein</fullName>
    </submittedName>
</protein>
<keyword evidence="1" id="KW-1133">Transmembrane helix</keyword>
<feature type="transmembrane region" description="Helical" evidence="1">
    <location>
        <begin position="12"/>
        <end position="38"/>
    </location>
</feature>
<organism evidence="2 3">
    <name type="scientific">Erythrobacter dokdonensis DSW-74</name>
    <dbReference type="NCBI Taxonomy" id="1300349"/>
    <lineage>
        <taxon>Bacteria</taxon>
        <taxon>Pseudomonadati</taxon>
        <taxon>Pseudomonadota</taxon>
        <taxon>Alphaproteobacteria</taxon>
        <taxon>Sphingomonadales</taxon>
        <taxon>Erythrobacteraceae</taxon>
        <taxon>Erythrobacter/Porphyrobacter group</taxon>
        <taxon>Erythrobacter</taxon>
    </lineage>
</organism>
<evidence type="ECO:0000256" key="1">
    <source>
        <dbReference type="SAM" id="Phobius"/>
    </source>
</evidence>
<reference evidence="2 3" key="1">
    <citation type="submission" date="2016-06" db="EMBL/GenBank/DDBJ databases">
        <title>Genome sequence of Porphyrobacter dokdonensis DSW-74.</title>
        <authorList>
            <person name="Kim J.F."/>
            <person name="Song J.Y."/>
        </authorList>
    </citation>
    <scope>NUCLEOTIDE SEQUENCE [LARGE SCALE GENOMIC DNA]</scope>
    <source>
        <strain evidence="2 3">DSW-74</strain>
    </source>
</reference>
<keyword evidence="3" id="KW-1185">Reference proteome</keyword>
<gene>
    <name evidence="2" type="ORF">I603_0166</name>
</gene>
<comment type="caution">
    <text evidence="2">The sequence shown here is derived from an EMBL/GenBank/DDBJ whole genome shotgun (WGS) entry which is preliminary data.</text>
</comment>
<dbReference type="Proteomes" id="UP000092484">
    <property type="component" value="Unassembled WGS sequence"/>
</dbReference>